<reference evidence="3" key="1">
    <citation type="submission" date="2020-05" db="EMBL/GenBank/DDBJ databases">
        <authorList>
            <person name="Chiriac C."/>
            <person name="Salcher M."/>
            <person name="Ghai R."/>
            <person name="Kavagutti S V."/>
        </authorList>
    </citation>
    <scope>NUCLEOTIDE SEQUENCE</scope>
</reference>
<sequence>MAISDLRAHGGRGLRLAAVLVAAVLLTVVGMRLVRGDGYQLQLVFPSAPVVVEGLVVQVDGFDAGKVTDLEAKDGQAVVTVTLEPPYDEMPEGSTAEIEWKAVLGERVIQINPGDSDAAPLPDNAMVRGDDRVEVDQVLAALDEETRNRLASTIINLDSAVANRGDDVNATLEQLGPAVEALAQVLGGIGADGPAIRDVVTRTAALMDVLDQNSASIRSTIRDLDAQQTDLAAQDEALAAALQELPSTLEVARATLDKVPGTVEAASPLLDELTTSVEALPAFTDEVSPLLSDLNPTLSSTRSALDEVAELLGVTPELLMSSTRLLPEVDRATGRLLPALSFLRPYTPEITGYFTNWASAGSQYLGQYHVARIKVQEGTTTPIGVFNSPPPGVTQNLTPAPGSNVGQAWTDATGSRIR</sequence>
<dbReference type="InterPro" id="IPR003399">
    <property type="entry name" value="Mce/MlaD"/>
</dbReference>
<evidence type="ECO:0000256" key="1">
    <source>
        <dbReference type="SAM" id="MobiDB-lite"/>
    </source>
</evidence>
<feature type="domain" description="Mce/MlaD" evidence="2">
    <location>
        <begin position="38"/>
        <end position="114"/>
    </location>
</feature>
<dbReference type="AlphaFoldDB" id="A0A6J6U5H4"/>
<dbReference type="Pfam" id="PF02470">
    <property type="entry name" value="MlaD"/>
    <property type="match status" value="1"/>
</dbReference>
<evidence type="ECO:0000313" key="3">
    <source>
        <dbReference type="EMBL" id="CAB4753589.1"/>
    </source>
</evidence>
<protein>
    <submittedName>
        <fullName evidence="3">Unannotated protein</fullName>
    </submittedName>
</protein>
<proteinExistence type="predicted"/>
<gene>
    <name evidence="3" type="ORF">UFOPK2761_02140</name>
</gene>
<name>A0A6J6U5H4_9ZZZZ</name>
<organism evidence="3">
    <name type="scientific">freshwater metagenome</name>
    <dbReference type="NCBI Taxonomy" id="449393"/>
    <lineage>
        <taxon>unclassified sequences</taxon>
        <taxon>metagenomes</taxon>
        <taxon>ecological metagenomes</taxon>
    </lineage>
</organism>
<evidence type="ECO:0000259" key="2">
    <source>
        <dbReference type="Pfam" id="PF02470"/>
    </source>
</evidence>
<dbReference type="EMBL" id="CAEZYQ010000016">
    <property type="protein sequence ID" value="CAB4753589.1"/>
    <property type="molecule type" value="Genomic_DNA"/>
</dbReference>
<accession>A0A6J6U5H4</accession>
<dbReference type="InterPro" id="IPR052336">
    <property type="entry name" value="MlaD_Phospholipid_Transporter"/>
</dbReference>
<dbReference type="PANTHER" id="PTHR33371">
    <property type="entry name" value="INTERMEMBRANE PHOSPHOLIPID TRANSPORT SYSTEM BINDING PROTEIN MLAD-RELATED"/>
    <property type="match status" value="1"/>
</dbReference>
<feature type="region of interest" description="Disordered" evidence="1">
    <location>
        <begin position="396"/>
        <end position="418"/>
    </location>
</feature>
<dbReference type="PANTHER" id="PTHR33371:SF4">
    <property type="entry name" value="INTERMEMBRANE PHOSPHOLIPID TRANSPORT SYSTEM BINDING PROTEIN MLAD"/>
    <property type="match status" value="1"/>
</dbReference>
<feature type="compositionally biased region" description="Polar residues" evidence="1">
    <location>
        <begin position="404"/>
        <end position="418"/>
    </location>
</feature>